<dbReference type="CDD" id="cd11586">
    <property type="entry name" value="VbhA_like"/>
    <property type="match status" value="1"/>
</dbReference>
<dbReference type="Gene3D" id="1.10.8.1050">
    <property type="entry name" value="Antitoxin VbhA-like"/>
    <property type="match status" value="1"/>
</dbReference>
<evidence type="ECO:0000313" key="2">
    <source>
        <dbReference type="EMBL" id="UWX95960.1"/>
    </source>
</evidence>
<feature type="domain" description="Antitoxin VbhA" evidence="1">
    <location>
        <begin position="44"/>
        <end position="90"/>
    </location>
</feature>
<name>A0ABY5YMF3_9MICC</name>
<evidence type="ECO:0000313" key="3">
    <source>
        <dbReference type="Proteomes" id="UP001059859"/>
    </source>
</evidence>
<dbReference type="Pfam" id="PF18495">
    <property type="entry name" value="VbhA"/>
    <property type="match status" value="1"/>
</dbReference>
<accession>A0ABY5YMF3</accession>
<dbReference type="InterPro" id="IPR043038">
    <property type="entry name" value="VbhA_sf"/>
</dbReference>
<dbReference type="InterPro" id="IPR041535">
    <property type="entry name" value="VbhA"/>
</dbReference>
<sequence length="101" mass="11423">MVENLMDVLARLAAAPRPDPVPVGPGMDVVSMWPGLFEGLTEERKNSIRQTCASSWHAGWEPNREDVADLVAHARGEIDMDEFMRRADERAHQLVRRAEEQ</sequence>
<evidence type="ECO:0000259" key="1">
    <source>
        <dbReference type="Pfam" id="PF18495"/>
    </source>
</evidence>
<reference evidence="2" key="1">
    <citation type="submission" date="2022-09" db="EMBL/GenBank/DDBJ databases">
        <title>Novel species in genus Arthrobacter.</title>
        <authorList>
            <person name="Liu Y."/>
        </authorList>
    </citation>
    <scope>NUCLEOTIDE SEQUENCE</scope>
    <source>
        <strain evidence="2">Zg-Y815</strain>
    </source>
</reference>
<dbReference type="EMBL" id="CP104275">
    <property type="protein sequence ID" value="UWX95960.1"/>
    <property type="molecule type" value="Genomic_DNA"/>
</dbReference>
<gene>
    <name evidence="2" type="ORF">N2K95_09640</name>
</gene>
<proteinExistence type="predicted"/>
<dbReference type="RefSeq" id="WP_260651395.1">
    <property type="nucleotide sequence ID" value="NZ_CP104275.1"/>
</dbReference>
<protein>
    <recommendedName>
        <fullName evidence="1">Antitoxin VbhA domain-containing protein</fullName>
    </recommendedName>
</protein>
<keyword evidence="3" id="KW-1185">Reference proteome</keyword>
<dbReference type="InterPro" id="IPR033788">
    <property type="entry name" value="VbhA-like"/>
</dbReference>
<dbReference type="Proteomes" id="UP001059859">
    <property type="component" value="Chromosome"/>
</dbReference>
<organism evidence="2 3">
    <name type="scientific">Arthrobacter zhaoxinii</name>
    <dbReference type="NCBI Taxonomy" id="2964616"/>
    <lineage>
        <taxon>Bacteria</taxon>
        <taxon>Bacillati</taxon>
        <taxon>Actinomycetota</taxon>
        <taxon>Actinomycetes</taxon>
        <taxon>Micrococcales</taxon>
        <taxon>Micrococcaceae</taxon>
        <taxon>Arthrobacter</taxon>
    </lineage>
</organism>